<keyword evidence="5 8" id="KW-1133">Transmembrane helix</keyword>
<evidence type="ECO:0000313" key="10">
    <source>
        <dbReference type="Proteomes" id="UP000242501"/>
    </source>
</evidence>
<keyword evidence="4 8" id="KW-0812">Transmembrane</keyword>
<keyword evidence="10" id="KW-1185">Reference proteome</keyword>
<evidence type="ECO:0000256" key="2">
    <source>
        <dbReference type="ARBA" id="ARBA00022475"/>
    </source>
</evidence>
<organism evidence="9 10">
    <name type="scientific">Acinetobacter boissieri</name>
    <dbReference type="NCBI Taxonomy" id="1219383"/>
    <lineage>
        <taxon>Bacteria</taxon>
        <taxon>Pseudomonadati</taxon>
        <taxon>Pseudomonadota</taxon>
        <taxon>Gammaproteobacteria</taxon>
        <taxon>Moraxellales</taxon>
        <taxon>Moraxellaceae</taxon>
        <taxon>Acinetobacter</taxon>
    </lineage>
</organism>
<dbReference type="Pfam" id="PF04403">
    <property type="entry name" value="PqiA"/>
    <property type="match status" value="1"/>
</dbReference>
<dbReference type="RefSeq" id="WP_092748091.1">
    <property type="nucleotide sequence ID" value="NZ_FMYL01000006.1"/>
</dbReference>
<dbReference type="EMBL" id="FMYL01000006">
    <property type="protein sequence ID" value="SDB93932.1"/>
    <property type="molecule type" value="Genomic_DNA"/>
</dbReference>
<dbReference type="PANTHER" id="PTHR30462">
    <property type="entry name" value="INTERMEMBRANE TRANSPORT PROTEIN PQIB-RELATED"/>
    <property type="match status" value="1"/>
</dbReference>
<feature type="transmembrane region" description="Helical" evidence="8">
    <location>
        <begin position="67"/>
        <end position="92"/>
    </location>
</feature>
<dbReference type="STRING" id="1219383.SAMN05421733_10621"/>
<accession>A0A1G6HI70</accession>
<dbReference type="AlphaFoldDB" id="A0A1G6HI70"/>
<keyword evidence="3" id="KW-0997">Cell inner membrane</keyword>
<evidence type="ECO:0000256" key="6">
    <source>
        <dbReference type="ARBA" id="ARBA00023136"/>
    </source>
</evidence>
<dbReference type="Proteomes" id="UP000242501">
    <property type="component" value="Unassembled WGS sequence"/>
</dbReference>
<feature type="region of interest" description="Disordered" evidence="7">
    <location>
        <begin position="235"/>
        <end position="262"/>
    </location>
</feature>
<proteinExistence type="predicted"/>
<dbReference type="OrthoDB" id="9800207at2"/>
<reference evidence="10" key="1">
    <citation type="submission" date="2016-09" db="EMBL/GenBank/DDBJ databases">
        <authorList>
            <person name="Varghese N."/>
            <person name="Submissions S."/>
        </authorList>
    </citation>
    <scope>NUCLEOTIDE SEQUENCE [LARGE SCALE GENOMIC DNA]</scope>
    <source>
        <strain evidence="10">ANC 4422</strain>
    </source>
</reference>
<evidence type="ECO:0000256" key="5">
    <source>
        <dbReference type="ARBA" id="ARBA00022989"/>
    </source>
</evidence>
<dbReference type="InterPro" id="IPR007498">
    <property type="entry name" value="PqiA-like"/>
</dbReference>
<feature type="transmembrane region" description="Helical" evidence="8">
    <location>
        <begin position="161"/>
        <end position="185"/>
    </location>
</feature>
<evidence type="ECO:0000256" key="3">
    <source>
        <dbReference type="ARBA" id="ARBA00022519"/>
    </source>
</evidence>
<evidence type="ECO:0000256" key="7">
    <source>
        <dbReference type="SAM" id="MobiDB-lite"/>
    </source>
</evidence>
<gene>
    <name evidence="9" type="ORF">SAMN05421733_10621</name>
</gene>
<name>A0A1G6HI70_9GAMM</name>
<comment type="subcellular location">
    <subcellularLocation>
        <location evidence="1">Cell inner membrane</location>
    </subcellularLocation>
</comment>
<keyword evidence="6 8" id="KW-0472">Membrane</keyword>
<dbReference type="InterPro" id="IPR051800">
    <property type="entry name" value="PqiA-PqiB_transport"/>
</dbReference>
<keyword evidence="2" id="KW-1003">Cell membrane</keyword>
<evidence type="ECO:0000313" key="9">
    <source>
        <dbReference type="EMBL" id="SDB93932.1"/>
    </source>
</evidence>
<evidence type="ECO:0000256" key="8">
    <source>
        <dbReference type="SAM" id="Phobius"/>
    </source>
</evidence>
<feature type="transmembrane region" description="Helical" evidence="8">
    <location>
        <begin position="191"/>
        <end position="214"/>
    </location>
</feature>
<evidence type="ECO:0000256" key="1">
    <source>
        <dbReference type="ARBA" id="ARBA00004533"/>
    </source>
</evidence>
<feature type="transmembrane region" description="Helical" evidence="8">
    <location>
        <begin position="112"/>
        <end position="140"/>
    </location>
</feature>
<dbReference type="PANTHER" id="PTHR30462:SF3">
    <property type="entry name" value="INTERMEMBRANE TRANSPORT PROTEIN PQIA"/>
    <property type="match status" value="1"/>
</dbReference>
<evidence type="ECO:0000256" key="4">
    <source>
        <dbReference type="ARBA" id="ARBA00022692"/>
    </source>
</evidence>
<feature type="compositionally biased region" description="Polar residues" evidence="7">
    <location>
        <begin position="243"/>
        <end position="253"/>
    </location>
</feature>
<sequence>MKNHQQNHTYYTRASDLSLIRCHCCGLLSHANQPIDVQTEEQPEPQYCPRCHLALHVRKPQSLQKTFAFLIAATILYIPANILPMTITNSVFGSQKDTIMSGVIYFWQTQDYLVATVIFLASIFIPLLKLFILIFLLLSIYMQSLKRWNFSPRHCSILYRIVEFIGRWSMIDVFVVSLLTALIQIQSLATILAGPGAVAFGAVVILTMLASLSFEPRMIWDNYYSKKEVMHPPQSTPAEMNHNLIQSHPQSDPSHSKSLNER</sequence>
<protein>
    <submittedName>
        <fullName evidence="9">Paraquat-inducible protein A</fullName>
    </submittedName>
</protein>
<dbReference type="GO" id="GO:0005886">
    <property type="term" value="C:plasma membrane"/>
    <property type="evidence" value="ECO:0007669"/>
    <property type="project" value="UniProtKB-SubCell"/>
</dbReference>